<dbReference type="RefSeq" id="WP_036509798.1">
    <property type="nucleotide sequence ID" value="NZ_AONB01000006.1"/>
</dbReference>
<keyword evidence="1" id="KW-0472">Membrane</keyword>
<reference evidence="3" key="1">
    <citation type="submission" date="2012-11" db="EMBL/GenBank/DDBJ databases">
        <authorList>
            <person name="Singh A."/>
            <person name="Pinnaka A.K."/>
            <person name="Vaidya B."/>
        </authorList>
    </citation>
    <scope>NUCLEOTIDE SEQUENCE [LARGE SCALE GENOMIC DNA]</scope>
    <source>
        <strain evidence="3">AK23</strain>
    </source>
</reference>
<gene>
    <name evidence="2" type="ORF">D791_01637</name>
</gene>
<dbReference type="STRING" id="1229521.D791_01637"/>
<evidence type="ECO:0000313" key="3">
    <source>
        <dbReference type="Proteomes" id="UP000019464"/>
    </source>
</evidence>
<keyword evidence="1" id="KW-0812">Transmembrane</keyword>
<comment type="caution">
    <text evidence="2">The sequence shown here is derived from an EMBL/GenBank/DDBJ whole genome shotgun (WGS) entry which is preliminary data.</text>
</comment>
<sequence length="64" mass="7186">MQKKSLSSRMIAIVLLCGLLFSPPFIFLFDTPSSSGLSRLTIWIFSVWLGIILIAAYFLETSDE</sequence>
<evidence type="ECO:0000313" key="2">
    <source>
        <dbReference type="EMBL" id="EXJ11505.1"/>
    </source>
</evidence>
<reference evidence="2 3" key="2">
    <citation type="journal article" date="2015" name="Syst. Appl. Microbiol.">
        <title>Nitrincola nitratireducens sp. nov. isolated from a haloalkaline crater lake.</title>
        <authorList>
            <person name="Singh A."/>
            <person name="Vaidya B."/>
            <person name="Tanuku N.R."/>
            <person name="Pinnaka A.K."/>
        </authorList>
    </citation>
    <scope>NUCLEOTIDE SEQUENCE [LARGE SCALE GENOMIC DNA]</scope>
    <source>
        <strain evidence="2 3">AK23</strain>
    </source>
</reference>
<feature type="transmembrane region" description="Helical" evidence="1">
    <location>
        <begin position="38"/>
        <end position="59"/>
    </location>
</feature>
<name>W9VLV3_9GAMM</name>
<dbReference type="EMBL" id="AONB01000006">
    <property type="protein sequence ID" value="EXJ11505.1"/>
    <property type="molecule type" value="Genomic_DNA"/>
</dbReference>
<dbReference type="Proteomes" id="UP000019464">
    <property type="component" value="Unassembled WGS sequence"/>
</dbReference>
<organism evidence="2 3">
    <name type="scientific">Nitrincola nitratireducens</name>
    <dbReference type="NCBI Taxonomy" id="1229521"/>
    <lineage>
        <taxon>Bacteria</taxon>
        <taxon>Pseudomonadati</taxon>
        <taxon>Pseudomonadota</taxon>
        <taxon>Gammaproteobacteria</taxon>
        <taxon>Oceanospirillales</taxon>
        <taxon>Oceanospirillaceae</taxon>
        <taxon>Nitrincola</taxon>
    </lineage>
</organism>
<dbReference type="AlphaFoldDB" id="W9VLV3"/>
<proteinExistence type="predicted"/>
<accession>W9VLV3</accession>
<keyword evidence="3" id="KW-1185">Reference proteome</keyword>
<protein>
    <submittedName>
        <fullName evidence="2">Uncharacterized protein</fullName>
    </submittedName>
</protein>
<evidence type="ECO:0000256" key="1">
    <source>
        <dbReference type="SAM" id="Phobius"/>
    </source>
</evidence>
<keyword evidence="1" id="KW-1133">Transmembrane helix</keyword>